<feature type="compositionally biased region" description="Basic and acidic residues" evidence="12">
    <location>
        <begin position="587"/>
        <end position="597"/>
    </location>
</feature>
<evidence type="ECO:0000256" key="1">
    <source>
        <dbReference type="ARBA" id="ARBA00006360"/>
    </source>
</evidence>
<dbReference type="InterPro" id="IPR050238">
    <property type="entry name" value="DNA_Rep/Repair_Clamp_Loader"/>
</dbReference>
<dbReference type="FunFam" id="3.40.50.300:FF:000014">
    <property type="entry name" value="DNA polymerase III subunit gamma/tau"/>
    <property type="match status" value="1"/>
</dbReference>
<sequence>MYQALYRKWRPKTFSQVVGQDHITGTLQRQVAEGRTAHAYLFTGTRGTGKTTCARILAKAVNCLHPEDGAPCNQCEACRGIDSGSLLDVTELDAASNSRVDDIRELLSESVYTPTVLKKRVYIIDEVHMLSTQAFNALLKTIEEPPEHLMFILATTELHKVPATILSRCQRFTFKRILPRDMEKHLLGIAQAEQIDLTPDGAEILARMANGALRDALSLLDQCRVAQGQLDSRAVLDILGLAGSVQTVELMDCILRRDAAGALTRLDGLYRGGKDVAAMLGELGDLARDMTILKAAPDGAAALLTGIYDTKTLKSLSGSQPMRRFLYLTETLQSCCAGLGDSFQPRTDAELCLLRLCDESLSGDLTALSQRIDRLEDRVANGIPVKAVPQTAGTSPKTAPLSRDSAGTSRDVPSDDRPPMPEEPPLPEEPGGRERVYDIPDEEPPAARPAARPVRKPVAAKSTAVVGDTGKWDAMKEHCKGRLAVNHRVFLNMVQGAVDGDCLTLYCQNEFVRDSLNNNTVLHVLQEVASATEGQTIRVALTVGGAPAGKKNAKPRPKPEKVTEKAPEKPPEKVPEPEQTPPWEEPPAEKAPDKLDEVAAQGRQLENFKIK</sequence>
<evidence type="ECO:0000256" key="10">
    <source>
        <dbReference type="ARBA" id="ARBA00022932"/>
    </source>
</evidence>
<dbReference type="NCBIfam" id="TIGR02397">
    <property type="entry name" value="dnaX_nterm"/>
    <property type="match status" value="1"/>
</dbReference>
<gene>
    <name evidence="14" type="primary">dnaX</name>
    <name evidence="14" type="ORF">LKD37_10675</name>
</gene>
<dbReference type="GO" id="GO:0006261">
    <property type="term" value="P:DNA-templated DNA replication"/>
    <property type="evidence" value="ECO:0007669"/>
    <property type="project" value="TreeGrafter"/>
</dbReference>
<protein>
    <recommendedName>
        <fullName evidence="2">DNA-directed DNA polymerase</fullName>
        <ecNumber evidence="2">2.7.7.7</ecNumber>
    </recommendedName>
</protein>
<evidence type="ECO:0000256" key="2">
    <source>
        <dbReference type="ARBA" id="ARBA00012417"/>
    </source>
</evidence>
<evidence type="ECO:0000256" key="12">
    <source>
        <dbReference type="SAM" id="MobiDB-lite"/>
    </source>
</evidence>
<evidence type="ECO:0000259" key="13">
    <source>
        <dbReference type="SMART" id="SM00382"/>
    </source>
</evidence>
<feature type="compositionally biased region" description="Basic and acidic residues" evidence="12">
    <location>
        <begin position="557"/>
        <end position="576"/>
    </location>
</feature>
<feature type="region of interest" description="Disordered" evidence="12">
    <location>
        <begin position="386"/>
        <end position="463"/>
    </location>
</feature>
<dbReference type="GO" id="GO:0009360">
    <property type="term" value="C:DNA polymerase III complex"/>
    <property type="evidence" value="ECO:0007669"/>
    <property type="project" value="InterPro"/>
</dbReference>
<keyword evidence="10" id="KW-0239">DNA-directed DNA polymerase</keyword>
<evidence type="ECO:0000256" key="9">
    <source>
        <dbReference type="ARBA" id="ARBA00022840"/>
    </source>
</evidence>
<dbReference type="Pfam" id="PF12169">
    <property type="entry name" value="DNA_pol3_gamma3"/>
    <property type="match status" value="1"/>
</dbReference>
<evidence type="ECO:0000313" key="15">
    <source>
        <dbReference type="Proteomes" id="UP001199319"/>
    </source>
</evidence>
<evidence type="ECO:0000256" key="11">
    <source>
        <dbReference type="ARBA" id="ARBA00049244"/>
    </source>
</evidence>
<organism evidence="14 15">
    <name type="scientific">Brotocaccenecus cirricatena</name>
    <dbReference type="NCBI Taxonomy" id="3064195"/>
    <lineage>
        <taxon>Bacteria</taxon>
        <taxon>Bacillati</taxon>
        <taxon>Bacillota</taxon>
        <taxon>Clostridia</taxon>
        <taxon>Eubacteriales</taxon>
        <taxon>Oscillospiraceae</taxon>
        <taxon>Brotocaccenecus</taxon>
    </lineage>
</organism>
<evidence type="ECO:0000256" key="5">
    <source>
        <dbReference type="ARBA" id="ARBA00022705"/>
    </source>
</evidence>
<dbReference type="Pfam" id="PF22608">
    <property type="entry name" value="DNAX_ATPase_lid"/>
    <property type="match status" value="1"/>
</dbReference>
<dbReference type="PANTHER" id="PTHR11669:SF0">
    <property type="entry name" value="PROTEIN STICHEL-LIKE 2"/>
    <property type="match status" value="1"/>
</dbReference>
<dbReference type="InterPro" id="IPR008921">
    <property type="entry name" value="DNA_pol3_clamp-load_cplx_C"/>
</dbReference>
<keyword evidence="6" id="KW-0479">Metal-binding</keyword>
<dbReference type="Gene3D" id="3.40.50.300">
    <property type="entry name" value="P-loop containing nucleotide triphosphate hydrolases"/>
    <property type="match status" value="1"/>
</dbReference>
<evidence type="ECO:0000256" key="7">
    <source>
        <dbReference type="ARBA" id="ARBA00022741"/>
    </source>
</evidence>
<dbReference type="InterPro" id="IPR045085">
    <property type="entry name" value="HLD_clamp_pol_III_gamma_tau"/>
</dbReference>
<reference evidence="14" key="1">
    <citation type="submission" date="2021-10" db="EMBL/GenBank/DDBJ databases">
        <title>Anaerobic single-cell dispensing facilitates the cultivation of human gut bacteria.</title>
        <authorList>
            <person name="Afrizal A."/>
        </authorList>
    </citation>
    <scope>NUCLEOTIDE SEQUENCE</scope>
    <source>
        <strain evidence="14">CLA-AA-H272</strain>
    </source>
</reference>
<dbReference type="SUPFAM" id="SSF52540">
    <property type="entry name" value="P-loop containing nucleoside triphosphate hydrolases"/>
    <property type="match status" value="1"/>
</dbReference>
<dbReference type="PANTHER" id="PTHR11669">
    <property type="entry name" value="REPLICATION FACTOR C / DNA POLYMERASE III GAMMA-TAU SUBUNIT"/>
    <property type="match status" value="1"/>
</dbReference>
<dbReference type="SUPFAM" id="SSF48019">
    <property type="entry name" value="post-AAA+ oligomerization domain-like"/>
    <property type="match status" value="1"/>
</dbReference>
<dbReference type="EMBL" id="JAJEPW010000031">
    <property type="protein sequence ID" value="MCC2129969.1"/>
    <property type="molecule type" value="Genomic_DNA"/>
</dbReference>
<evidence type="ECO:0000256" key="6">
    <source>
        <dbReference type="ARBA" id="ARBA00022723"/>
    </source>
</evidence>
<dbReference type="Gene3D" id="1.20.272.10">
    <property type="match status" value="1"/>
</dbReference>
<feature type="domain" description="AAA+ ATPase" evidence="13">
    <location>
        <begin position="36"/>
        <end position="178"/>
    </location>
</feature>
<feature type="compositionally biased region" description="Low complexity" evidence="12">
    <location>
        <begin position="448"/>
        <end position="461"/>
    </location>
</feature>
<dbReference type="Gene3D" id="1.10.8.60">
    <property type="match status" value="1"/>
</dbReference>
<dbReference type="Proteomes" id="UP001199319">
    <property type="component" value="Unassembled WGS sequence"/>
</dbReference>
<feature type="region of interest" description="Disordered" evidence="12">
    <location>
        <begin position="546"/>
        <end position="611"/>
    </location>
</feature>
<accession>A0AAE3AD72</accession>
<dbReference type="SMART" id="SM00382">
    <property type="entry name" value="AAA"/>
    <property type="match status" value="1"/>
</dbReference>
<comment type="similarity">
    <text evidence="1">Belongs to the DnaX/STICHEL family.</text>
</comment>
<dbReference type="GO" id="GO:0046872">
    <property type="term" value="F:metal ion binding"/>
    <property type="evidence" value="ECO:0007669"/>
    <property type="project" value="UniProtKB-KW"/>
</dbReference>
<dbReference type="AlphaFoldDB" id="A0AAE3AD72"/>
<dbReference type="InterPro" id="IPR012763">
    <property type="entry name" value="DNA_pol_III_sug/sutau_N"/>
</dbReference>
<dbReference type="InterPro" id="IPR022754">
    <property type="entry name" value="DNA_pol_III_gamma-3"/>
</dbReference>
<keyword evidence="5" id="KW-0235">DNA replication</keyword>
<dbReference type="GO" id="GO:0003887">
    <property type="term" value="F:DNA-directed DNA polymerase activity"/>
    <property type="evidence" value="ECO:0007669"/>
    <property type="project" value="UniProtKB-KW"/>
</dbReference>
<evidence type="ECO:0000256" key="3">
    <source>
        <dbReference type="ARBA" id="ARBA00022679"/>
    </source>
</evidence>
<evidence type="ECO:0000313" key="14">
    <source>
        <dbReference type="EMBL" id="MCC2129969.1"/>
    </source>
</evidence>
<dbReference type="RefSeq" id="WP_302929201.1">
    <property type="nucleotide sequence ID" value="NZ_JAJEPW010000031.1"/>
</dbReference>
<dbReference type="Pfam" id="PF13177">
    <property type="entry name" value="DNA_pol3_delta2"/>
    <property type="match status" value="1"/>
</dbReference>
<dbReference type="GO" id="GO:0005524">
    <property type="term" value="F:ATP binding"/>
    <property type="evidence" value="ECO:0007669"/>
    <property type="project" value="UniProtKB-KW"/>
</dbReference>
<keyword evidence="15" id="KW-1185">Reference proteome</keyword>
<keyword evidence="3 14" id="KW-0808">Transferase</keyword>
<name>A0AAE3AD72_9FIRM</name>
<keyword evidence="7" id="KW-0547">Nucleotide-binding</keyword>
<comment type="catalytic activity">
    <reaction evidence="11">
        <text>DNA(n) + a 2'-deoxyribonucleoside 5'-triphosphate = DNA(n+1) + diphosphate</text>
        <dbReference type="Rhea" id="RHEA:22508"/>
        <dbReference type="Rhea" id="RHEA-COMP:17339"/>
        <dbReference type="Rhea" id="RHEA-COMP:17340"/>
        <dbReference type="ChEBI" id="CHEBI:33019"/>
        <dbReference type="ChEBI" id="CHEBI:61560"/>
        <dbReference type="ChEBI" id="CHEBI:173112"/>
        <dbReference type="EC" id="2.7.7.7"/>
    </reaction>
</comment>
<dbReference type="GO" id="GO:0003677">
    <property type="term" value="F:DNA binding"/>
    <property type="evidence" value="ECO:0007669"/>
    <property type="project" value="InterPro"/>
</dbReference>
<proteinExistence type="inferred from homology"/>
<keyword evidence="9" id="KW-0067">ATP-binding</keyword>
<evidence type="ECO:0000256" key="4">
    <source>
        <dbReference type="ARBA" id="ARBA00022695"/>
    </source>
</evidence>
<keyword evidence="8" id="KW-0862">Zinc</keyword>
<dbReference type="NCBIfam" id="NF004046">
    <property type="entry name" value="PRK05563.1"/>
    <property type="match status" value="1"/>
</dbReference>
<evidence type="ECO:0000256" key="8">
    <source>
        <dbReference type="ARBA" id="ARBA00022833"/>
    </source>
</evidence>
<dbReference type="InterPro" id="IPR003593">
    <property type="entry name" value="AAA+_ATPase"/>
</dbReference>
<dbReference type="InterPro" id="IPR027417">
    <property type="entry name" value="P-loop_NTPase"/>
</dbReference>
<comment type="caution">
    <text evidence="14">The sequence shown here is derived from an EMBL/GenBank/DDBJ whole genome shotgun (WGS) entry which is preliminary data.</text>
</comment>
<keyword evidence="4 14" id="KW-0548">Nucleotidyltransferase</keyword>
<dbReference type="EC" id="2.7.7.7" evidence="2"/>